<keyword evidence="2" id="KW-1185">Reference proteome</keyword>
<name>A0A8S1T106_PAROT</name>
<gene>
    <name evidence="1" type="ORF">POCTA_138.1.T0170184</name>
</gene>
<reference evidence="1" key="1">
    <citation type="submission" date="2021-01" db="EMBL/GenBank/DDBJ databases">
        <authorList>
            <consortium name="Genoscope - CEA"/>
            <person name="William W."/>
        </authorList>
    </citation>
    <scope>NUCLEOTIDE SEQUENCE</scope>
</reference>
<proteinExistence type="predicted"/>
<accession>A0A8S1T106</accession>
<protein>
    <submittedName>
        <fullName evidence="1">Uncharacterized protein</fullName>
    </submittedName>
</protein>
<dbReference type="Proteomes" id="UP000683925">
    <property type="component" value="Unassembled WGS sequence"/>
</dbReference>
<sequence>MVWKNVKNLKRKWMKKFSILRKRCQKYWKISKSRYMVSQISNPCSKNQLGQRYQQMQDSNPSLDILIYYATFSNKKLQKNLSLTILLMKKIISDIIDDFNEKVIEYLVIPDINDDSKATHNEHSQADRVEEYNNLKQQQKMKQKVQQNEIMNVNQSAQKLVDNLIQQLKVEQKEQYLKYVVTIKHIKHLKQQFGIELFLQDNKSIFGDLILHLILVQEEELKLIFINRQQSLKTNLKIVRSRISKFLRRNVKQLKMTKYHQSTFKRQGRVAIINQQL</sequence>
<comment type="caution">
    <text evidence="1">The sequence shown here is derived from an EMBL/GenBank/DDBJ whole genome shotgun (WGS) entry which is preliminary data.</text>
</comment>
<evidence type="ECO:0000313" key="1">
    <source>
        <dbReference type="EMBL" id="CAD8145348.1"/>
    </source>
</evidence>
<dbReference type="AlphaFoldDB" id="A0A8S1T106"/>
<organism evidence="1 2">
    <name type="scientific">Paramecium octaurelia</name>
    <dbReference type="NCBI Taxonomy" id="43137"/>
    <lineage>
        <taxon>Eukaryota</taxon>
        <taxon>Sar</taxon>
        <taxon>Alveolata</taxon>
        <taxon>Ciliophora</taxon>
        <taxon>Intramacronucleata</taxon>
        <taxon>Oligohymenophorea</taxon>
        <taxon>Peniculida</taxon>
        <taxon>Parameciidae</taxon>
        <taxon>Paramecium</taxon>
    </lineage>
</organism>
<dbReference type="EMBL" id="CAJJDP010000017">
    <property type="protein sequence ID" value="CAD8145348.1"/>
    <property type="molecule type" value="Genomic_DNA"/>
</dbReference>
<evidence type="ECO:0000313" key="2">
    <source>
        <dbReference type="Proteomes" id="UP000683925"/>
    </source>
</evidence>